<dbReference type="Gene3D" id="2.40.50.140">
    <property type="entry name" value="Nucleic acid-binding proteins"/>
    <property type="match status" value="1"/>
</dbReference>
<dbReference type="AlphaFoldDB" id="A0A2G9ZFT1"/>
<keyword evidence="2 4" id="KW-0689">Ribosomal protein</keyword>
<dbReference type="PANTHER" id="PTHR10744:SF1">
    <property type="entry name" value="SMALL RIBOSOMAL SUBUNIT PROTEIN US17M"/>
    <property type="match status" value="1"/>
</dbReference>
<dbReference type="SUPFAM" id="SSF50249">
    <property type="entry name" value="Nucleic acid-binding proteins"/>
    <property type="match status" value="1"/>
</dbReference>
<dbReference type="InterPro" id="IPR019979">
    <property type="entry name" value="Ribosomal_uS17_CS"/>
</dbReference>
<dbReference type="InterPro" id="IPR012340">
    <property type="entry name" value="NA-bd_OB-fold"/>
</dbReference>
<sequence length="77" mass="9101">MKKQLQGKITSLKMKNTAVVEVRIIKEHSIYKKRFNFDKKYKAHLEGGDFQEGDKVIIEETRPISKEKHWKIISKLS</sequence>
<dbReference type="PRINTS" id="PR00973">
    <property type="entry name" value="RIBOSOMALS17"/>
</dbReference>
<accession>A0A2G9ZFT1</accession>
<dbReference type="PANTHER" id="PTHR10744">
    <property type="entry name" value="40S RIBOSOMAL PROTEIN S11 FAMILY MEMBER"/>
    <property type="match status" value="1"/>
</dbReference>
<evidence type="ECO:0000313" key="7">
    <source>
        <dbReference type="Proteomes" id="UP000230447"/>
    </source>
</evidence>
<dbReference type="Pfam" id="PF00366">
    <property type="entry name" value="Ribosomal_S17"/>
    <property type="match status" value="1"/>
</dbReference>
<dbReference type="EMBL" id="PCSB01000009">
    <property type="protein sequence ID" value="PIP32025.1"/>
    <property type="molecule type" value="Genomic_DNA"/>
</dbReference>
<evidence type="ECO:0000256" key="4">
    <source>
        <dbReference type="RuleBase" id="RU003872"/>
    </source>
</evidence>
<dbReference type="GO" id="GO:0003735">
    <property type="term" value="F:structural constituent of ribosome"/>
    <property type="evidence" value="ECO:0007669"/>
    <property type="project" value="InterPro"/>
</dbReference>
<organism evidence="6 7">
    <name type="scientific">bacterium (Candidatus Gribaldobacteria) CG23_combo_of_CG06-09_8_20_14_all_37_87_8</name>
    <dbReference type="NCBI Taxonomy" id="2014278"/>
    <lineage>
        <taxon>Bacteria</taxon>
        <taxon>Candidatus Gribaldobacteria</taxon>
    </lineage>
</organism>
<gene>
    <name evidence="6" type="ORF">COX24_00415</name>
</gene>
<dbReference type="GO" id="GO:0022627">
    <property type="term" value="C:cytosolic small ribosomal subunit"/>
    <property type="evidence" value="ECO:0007669"/>
    <property type="project" value="TreeGrafter"/>
</dbReference>
<comment type="similarity">
    <text evidence="1 4">Belongs to the universal ribosomal protein uS17 family.</text>
</comment>
<comment type="function">
    <text evidence="5">One of the primary rRNA binding proteins, it binds specifically to the 5'-end of 16S ribosomal.</text>
</comment>
<name>A0A2G9ZFT1_9BACT</name>
<protein>
    <recommendedName>
        <fullName evidence="5">30S ribosomal protein S17</fullName>
    </recommendedName>
</protein>
<evidence type="ECO:0000256" key="1">
    <source>
        <dbReference type="ARBA" id="ARBA00010254"/>
    </source>
</evidence>
<keyword evidence="5" id="KW-0694">RNA-binding</keyword>
<dbReference type="CDD" id="cd00364">
    <property type="entry name" value="Ribosomal_uS17"/>
    <property type="match status" value="1"/>
</dbReference>
<evidence type="ECO:0000256" key="3">
    <source>
        <dbReference type="ARBA" id="ARBA00023274"/>
    </source>
</evidence>
<reference evidence="6 7" key="1">
    <citation type="submission" date="2017-09" db="EMBL/GenBank/DDBJ databases">
        <title>Depth-based differentiation of microbial function through sediment-hosted aquifers and enrichment of novel symbionts in the deep terrestrial subsurface.</title>
        <authorList>
            <person name="Probst A.J."/>
            <person name="Ladd B."/>
            <person name="Jarett J.K."/>
            <person name="Geller-Mcgrath D.E."/>
            <person name="Sieber C.M."/>
            <person name="Emerson J.B."/>
            <person name="Anantharaman K."/>
            <person name="Thomas B.C."/>
            <person name="Malmstrom R."/>
            <person name="Stieglmeier M."/>
            <person name="Klingl A."/>
            <person name="Woyke T."/>
            <person name="Ryan C.M."/>
            <person name="Banfield J.F."/>
        </authorList>
    </citation>
    <scope>NUCLEOTIDE SEQUENCE [LARGE SCALE GENOMIC DNA]</scope>
    <source>
        <strain evidence="6">CG23_combo_of_CG06-09_8_20_14_all_37_87_8</strain>
    </source>
</reference>
<dbReference type="Proteomes" id="UP000230447">
    <property type="component" value="Unassembled WGS sequence"/>
</dbReference>
<dbReference type="NCBIfam" id="NF004123">
    <property type="entry name" value="PRK05610.1"/>
    <property type="match status" value="1"/>
</dbReference>
<evidence type="ECO:0000256" key="5">
    <source>
        <dbReference type="RuleBase" id="RU003873"/>
    </source>
</evidence>
<dbReference type="GO" id="GO:0006412">
    <property type="term" value="P:translation"/>
    <property type="evidence" value="ECO:0007669"/>
    <property type="project" value="InterPro"/>
</dbReference>
<keyword evidence="5" id="KW-0699">rRNA-binding</keyword>
<proteinExistence type="inferred from homology"/>
<evidence type="ECO:0000313" key="6">
    <source>
        <dbReference type="EMBL" id="PIP32025.1"/>
    </source>
</evidence>
<keyword evidence="3 4" id="KW-0687">Ribonucleoprotein</keyword>
<dbReference type="GO" id="GO:0019843">
    <property type="term" value="F:rRNA binding"/>
    <property type="evidence" value="ECO:0007669"/>
    <property type="project" value="UniProtKB-KW"/>
</dbReference>
<evidence type="ECO:0000256" key="2">
    <source>
        <dbReference type="ARBA" id="ARBA00022980"/>
    </source>
</evidence>
<dbReference type="InterPro" id="IPR000266">
    <property type="entry name" value="Ribosomal_uS17"/>
</dbReference>
<dbReference type="PROSITE" id="PS00056">
    <property type="entry name" value="RIBOSOMAL_S17"/>
    <property type="match status" value="1"/>
</dbReference>
<comment type="caution">
    <text evidence="6">The sequence shown here is derived from an EMBL/GenBank/DDBJ whole genome shotgun (WGS) entry which is preliminary data.</text>
</comment>